<dbReference type="EMBL" id="PTJC01000006">
    <property type="protein sequence ID" value="PPK86470.1"/>
    <property type="molecule type" value="Genomic_DNA"/>
</dbReference>
<dbReference type="PROSITE" id="PS01124">
    <property type="entry name" value="HTH_ARAC_FAMILY_2"/>
    <property type="match status" value="1"/>
</dbReference>
<dbReference type="InterPro" id="IPR018060">
    <property type="entry name" value="HTH_AraC"/>
</dbReference>
<sequence length="398" mass="45750">MPPDQVDLSLLSLPLQSALLLAEMAFCLLFGLLLLRHSLLTPRPAAGWLALILLLSTLYLVPWAAGHLGWYGRDGYRELLFYVPFQQLLLIGPCVYAYVRALLNPGHRTRGRGWWHFLPALVYLLYSLVMFLWDAFAAGSYSFYGDGRDRDLDPWYQTVGFASLLIYTLLSIRRYHRYRRDIVSEVSYSDAITYRWVRRYLLLLLLLVGLRLTFLIAYPDFGSFGQKFWYYLAFGAVSMMVAVAGYTEAIRREASGHLAVPELPGPEPPETEKETPYPEMDAADLADWKIRLTTLMDEQQPHRNAQLNLTDLAQQLGLTRRQTSAVINREFACNFNDFINRYRIRAVSRAIDRGEHRQRTLLALALEAGFNSKTTFNRVFKRETGQTPRQYVASLAKK</sequence>
<name>A0A2S6I5P3_9BACT</name>
<feature type="transmembrane region" description="Helical" evidence="4">
    <location>
        <begin position="155"/>
        <end position="172"/>
    </location>
</feature>
<evidence type="ECO:0000256" key="1">
    <source>
        <dbReference type="ARBA" id="ARBA00023015"/>
    </source>
</evidence>
<dbReference type="GO" id="GO:0043565">
    <property type="term" value="F:sequence-specific DNA binding"/>
    <property type="evidence" value="ECO:0007669"/>
    <property type="project" value="InterPro"/>
</dbReference>
<evidence type="ECO:0000259" key="5">
    <source>
        <dbReference type="PROSITE" id="PS01124"/>
    </source>
</evidence>
<keyword evidence="3" id="KW-0804">Transcription</keyword>
<organism evidence="6 7">
    <name type="scientific">Neolewinella xylanilytica</name>
    <dbReference type="NCBI Taxonomy" id="1514080"/>
    <lineage>
        <taxon>Bacteria</taxon>
        <taxon>Pseudomonadati</taxon>
        <taxon>Bacteroidota</taxon>
        <taxon>Saprospiria</taxon>
        <taxon>Saprospirales</taxon>
        <taxon>Lewinellaceae</taxon>
        <taxon>Neolewinella</taxon>
    </lineage>
</organism>
<feature type="transmembrane region" description="Helical" evidence="4">
    <location>
        <begin position="200"/>
        <end position="217"/>
    </location>
</feature>
<dbReference type="GO" id="GO:0003700">
    <property type="term" value="F:DNA-binding transcription factor activity"/>
    <property type="evidence" value="ECO:0007669"/>
    <property type="project" value="InterPro"/>
</dbReference>
<feature type="transmembrane region" description="Helical" evidence="4">
    <location>
        <begin position="47"/>
        <end position="65"/>
    </location>
</feature>
<gene>
    <name evidence="6" type="ORF">CLV84_3398</name>
</gene>
<dbReference type="InterPro" id="IPR018062">
    <property type="entry name" value="HTH_AraC-typ_CS"/>
</dbReference>
<dbReference type="SUPFAM" id="SSF46689">
    <property type="entry name" value="Homeodomain-like"/>
    <property type="match status" value="1"/>
</dbReference>
<dbReference type="Proteomes" id="UP000237662">
    <property type="component" value="Unassembled WGS sequence"/>
</dbReference>
<evidence type="ECO:0000313" key="7">
    <source>
        <dbReference type="Proteomes" id="UP000237662"/>
    </source>
</evidence>
<keyword evidence="7" id="KW-1185">Reference proteome</keyword>
<dbReference type="Pfam" id="PF12833">
    <property type="entry name" value="HTH_18"/>
    <property type="match status" value="1"/>
</dbReference>
<dbReference type="OrthoDB" id="9779074at2"/>
<keyword evidence="2" id="KW-0238">DNA-binding</keyword>
<feature type="transmembrane region" description="Helical" evidence="4">
    <location>
        <begin position="229"/>
        <end position="247"/>
    </location>
</feature>
<evidence type="ECO:0000256" key="2">
    <source>
        <dbReference type="ARBA" id="ARBA00023125"/>
    </source>
</evidence>
<dbReference type="InterPro" id="IPR009057">
    <property type="entry name" value="Homeodomain-like_sf"/>
</dbReference>
<keyword evidence="4" id="KW-1133">Transmembrane helix</keyword>
<reference evidence="6 7" key="1">
    <citation type="submission" date="2018-02" db="EMBL/GenBank/DDBJ databases">
        <title>Genomic Encyclopedia of Archaeal and Bacterial Type Strains, Phase II (KMG-II): from individual species to whole genera.</title>
        <authorList>
            <person name="Goeker M."/>
        </authorList>
    </citation>
    <scope>NUCLEOTIDE SEQUENCE [LARGE SCALE GENOMIC DNA]</scope>
    <source>
        <strain evidence="6 7">DSM 29526</strain>
    </source>
</reference>
<dbReference type="PANTHER" id="PTHR43280:SF29">
    <property type="entry name" value="ARAC-FAMILY TRANSCRIPTIONAL REGULATOR"/>
    <property type="match status" value="1"/>
</dbReference>
<dbReference type="Gene3D" id="1.10.10.60">
    <property type="entry name" value="Homeodomain-like"/>
    <property type="match status" value="2"/>
</dbReference>
<keyword evidence="4" id="KW-0812">Transmembrane</keyword>
<accession>A0A2S6I5P3</accession>
<comment type="caution">
    <text evidence="6">The sequence shown here is derived from an EMBL/GenBank/DDBJ whole genome shotgun (WGS) entry which is preliminary data.</text>
</comment>
<evidence type="ECO:0000256" key="3">
    <source>
        <dbReference type="ARBA" id="ARBA00023163"/>
    </source>
</evidence>
<dbReference type="PANTHER" id="PTHR43280">
    <property type="entry name" value="ARAC-FAMILY TRANSCRIPTIONAL REGULATOR"/>
    <property type="match status" value="1"/>
</dbReference>
<dbReference type="AlphaFoldDB" id="A0A2S6I5P3"/>
<dbReference type="SMART" id="SM00342">
    <property type="entry name" value="HTH_ARAC"/>
    <property type="match status" value="1"/>
</dbReference>
<keyword evidence="4" id="KW-0472">Membrane</keyword>
<feature type="transmembrane region" description="Helical" evidence="4">
    <location>
        <begin position="115"/>
        <end position="135"/>
    </location>
</feature>
<dbReference type="PROSITE" id="PS00041">
    <property type="entry name" value="HTH_ARAC_FAMILY_1"/>
    <property type="match status" value="1"/>
</dbReference>
<dbReference type="RefSeq" id="WP_104420901.1">
    <property type="nucleotide sequence ID" value="NZ_PTJC01000006.1"/>
</dbReference>
<protein>
    <submittedName>
        <fullName evidence="6">AraC family transcriptional regulator</fullName>
    </submittedName>
</protein>
<evidence type="ECO:0000313" key="6">
    <source>
        <dbReference type="EMBL" id="PPK86470.1"/>
    </source>
</evidence>
<keyword evidence="1" id="KW-0805">Transcription regulation</keyword>
<feature type="domain" description="HTH araC/xylS-type" evidence="5">
    <location>
        <begin position="290"/>
        <end position="394"/>
    </location>
</feature>
<feature type="transmembrane region" description="Helical" evidence="4">
    <location>
        <begin position="15"/>
        <end position="35"/>
    </location>
</feature>
<proteinExistence type="predicted"/>
<feature type="transmembrane region" description="Helical" evidence="4">
    <location>
        <begin position="85"/>
        <end position="103"/>
    </location>
</feature>
<evidence type="ECO:0000256" key="4">
    <source>
        <dbReference type="SAM" id="Phobius"/>
    </source>
</evidence>